<dbReference type="Gene3D" id="3.40.50.1820">
    <property type="entry name" value="alpha/beta hydrolase"/>
    <property type="match status" value="2"/>
</dbReference>
<proteinExistence type="predicted"/>
<dbReference type="Pfam" id="PF00561">
    <property type="entry name" value="Abhydrolase_1"/>
    <property type="match status" value="1"/>
</dbReference>
<dbReference type="OrthoDB" id="408373at2759"/>
<dbReference type="SUPFAM" id="SSF53474">
    <property type="entry name" value="alpha/beta-Hydrolases"/>
    <property type="match status" value="1"/>
</dbReference>
<dbReference type="Proteomes" id="UP000807025">
    <property type="component" value="Unassembled WGS sequence"/>
</dbReference>
<feature type="domain" description="AB hydrolase-1" evidence="2">
    <location>
        <begin position="33"/>
        <end position="109"/>
    </location>
</feature>
<dbReference type="PANTHER" id="PTHR43798">
    <property type="entry name" value="MONOACYLGLYCEROL LIPASE"/>
    <property type="match status" value="1"/>
</dbReference>
<comment type="caution">
    <text evidence="3">The sequence shown here is derived from an EMBL/GenBank/DDBJ whole genome shotgun (WGS) entry which is preliminary data.</text>
</comment>
<dbReference type="InterPro" id="IPR050266">
    <property type="entry name" value="AB_hydrolase_sf"/>
</dbReference>
<dbReference type="EMBL" id="MU154548">
    <property type="protein sequence ID" value="KAF9496905.1"/>
    <property type="molecule type" value="Genomic_DNA"/>
</dbReference>
<accession>A0A9P6A294</accession>
<organism evidence="3 4">
    <name type="scientific">Pleurotus eryngii</name>
    <name type="common">Boletus of the steppes</name>
    <dbReference type="NCBI Taxonomy" id="5323"/>
    <lineage>
        <taxon>Eukaryota</taxon>
        <taxon>Fungi</taxon>
        <taxon>Dikarya</taxon>
        <taxon>Basidiomycota</taxon>
        <taxon>Agaricomycotina</taxon>
        <taxon>Agaricomycetes</taxon>
        <taxon>Agaricomycetidae</taxon>
        <taxon>Agaricales</taxon>
        <taxon>Pleurotineae</taxon>
        <taxon>Pleurotaceae</taxon>
        <taxon>Pleurotus</taxon>
    </lineage>
</organism>
<dbReference type="PANTHER" id="PTHR43798:SF31">
    <property type="entry name" value="AB HYDROLASE SUPERFAMILY PROTEIN YCLE"/>
    <property type="match status" value="1"/>
</dbReference>
<evidence type="ECO:0000256" key="1">
    <source>
        <dbReference type="ARBA" id="ARBA00022801"/>
    </source>
</evidence>
<reference evidence="3" key="1">
    <citation type="submission" date="2020-11" db="EMBL/GenBank/DDBJ databases">
        <authorList>
            <consortium name="DOE Joint Genome Institute"/>
            <person name="Ahrendt S."/>
            <person name="Riley R."/>
            <person name="Andreopoulos W."/>
            <person name="Labutti K."/>
            <person name="Pangilinan J."/>
            <person name="Ruiz-Duenas F.J."/>
            <person name="Barrasa J.M."/>
            <person name="Sanchez-Garcia M."/>
            <person name="Camarero S."/>
            <person name="Miyauchi S."/>
            <person name="Serrano A."/>
            <person name="Linde D."/>
            <person name="Babiker R."/>
            <person name="Drula E."/>
            <person name="Ayuso-Fernandez I."/>
            <person name="Pacheco R."/>
            <person name="Padilla G."/>
            <person name="Ferreira P."/>
            <person name="Barriuso J."/>
            <person name="Kellner H."/>
            <person name="Castanera R."/>
            <person name="Alfaro M."/>
            <person name="Ramirez L."/>
            <person name="Pisabarro A.G."/>
            <person name="Kuo A."/>
            <person name="Tritt A."/>
            <person name="Lipzen A."/>
            <person name="He G."/>
            <person name="Yan M."/>
            <person name="Ng V."/>
            <person name="Cullen D."/>
            <person name="Martin F."/>
            <person name="Rosso M.-N."/>
            <person name="Henrissat B."/>
            <person name="Hibbett D."/>
            <person name="Martinez A.T."/>
            <person name="Grigoriev I.V."/>
        </authorList>
    </citation>
    <scope>NUCLEOTIDE SEQUENCE</scope>
    <source>
        <strain evidence="3">ATCC 90797</strain>
    </source>
</reference>
<name>A0A9P6A294_PLEER</name>
<keyword evidence="1" id="KW-0378">Hydrolase</keyword>
<dbReference type="InterPro" id="IPR000073">
    <property type="entry name" value="AB_hydrolase_1"/>
</dbReference>
<dbReference type="GO" id="GO:0016020">
    <property type="term" value="C:membrane"/>
    <property type="evidence" value="ECO:0007669"/>
    <property type="project" value="TreeGrafter"/>
</dbReference>
<dbReference type="GO" id="GO:0016787">
    <property type="term" value="F:hydrolase activity"/>
    <property type="evidence" value="ECO:0007669"/>
    <property type="project" value="UniProtKB-KW"/>
</dbReference>
<evidence type="ECO:0000313" key="4">
    <source>
        <dbReference type="Proteomes" id="UP000807025"/>
    </source>
</evidence>
<keyword evidence="4" id="KW-1185">Reference proteome</keyword>
<evidence type="ECO:0000259" key="2">
    <source>
        <dbReference type="Pfam" id="PF00561"/>
    </source>
</evidence>
<dbReference type="AlphaFoldDB" id="A0A9P6A294"/>
<dbReference type="InterPro" id="IPR029058">
    <property type="entry name" value="AB_hydrolase_fold"/>
</dbReference>
<protein>
    <submittedName>
        <fullName evidence="3">Alpha/beta-hydrolase</fullName>
    </submittedName>
</protein>
<evidence type="ECO:0000313" key="3">
    <source>
        <dbReference type="EMBL" id="KAF9496905.1"/>
    </source>
</evidence>
<gene>
    <name evidence="3" type="ORF">BDN71DRAFT_1505357</name>
</gene>
<sequence>MTIAMPAGSESKVVVSADGTEIYANATGDPLQPAVVFIHGFSMSSLVFDAIFDDPKWSSQVYLIRYDMRGHGRSGKPIDEASWESRRLCDDFDAVLQAFKVQKPIVVGCFHPPSYLAGIIYVAALPYMGPVMAKVGTPDILGCLPALMQTTDVDAFQNAAISFIDRLSSSMSHNLRQACLGNYMVQPRAVTLRMLTRVQSAEGLLQAGRNGGLPMLAMLPKKDQVVCGAETLKAVDGWKNLHVEELDNGDHMPWLSEELAFREVVLRWTNGIFHGLKD</sequence>